<keyword evidence="10" id="KW-1185">Reference proteome</keyword>
<evidence type="ECO:0000313" key="10">
    <source>
        <dbReference type="Proteomes" id="UP000274756"/>
    </source>
</evidence>
<evidence type="ECO:0000256" key="7">
    <source>
        <dbReference type="RuleBase" id="RU367148"/>
    </source>
</evidence>
<evidence type="ECO:0000313" key="8">
    <source>
        <dbReference type="EMBL" id="VDN60052.1"/>
    </source>
</evidence>
<dbReference type="GO" id="GO:0071013">
    <property type="term" value="C:catalytic step 2 spliceosome"/>
    <property type="evidence" value="ECO:0007669"/>
    <property type="project" value="TreeGrafter"/>
</dbReference>
<evidence type="ECO:0000256" key="4">
    <source>
        <dbReference type="ARBA" id="ARBA00022728"/>
    </source>
</evidence>
<keyword evidence="5 7" id="KW-0508">mRNA splicing</keyword>
<dbReference type="Proteomes" id="UP000038040">
    <property type="component" value="Unplaced"/>
</dbReference>
<comment type="function">
    <text evidence="7">Involved in pre-mRNA splicing.</text>
</comment>
<comment type="similarity">
    <text evidence="2 7">Belongs to the SYF2 family.</text>
</comment>
<dbReference type="AlphaFoldDB" id="A0A0N4UIM1"/>
<sequence length="249" mass="29852">MHEEYNNAETSEITGIGLERSNCKGGSLAPSVSKINHMERFRRLHQRRQEARKSNHEQVVEEDRLSKLPKNYEMKQMRQKWELEEMEMRREAEKYGEDYDRLKALNYQADLFKKKEFLKSKKKNPDKGFSDYEAMTLRQYQRLTGNIKPDMYSYEKMRQIIGNADFYPTADTLVSGSHYPTEAAMDKLAESIKDQQKKRDQYHRRRMFDPDAPIDYINERNRKFNLKLDRFYNKYTEDLKSDLERGTAI</sequence>
<dbReference type="GO" id="GO:0071014">
    <property type="term" value="C:post-mRNA release spliceosomal complex"/>
    <property type="evidence" value="ECO:0007669"/>
    <property type="project" value="TreeGrafter"/>
</dbReference>
<evidence type="ECO:0000313" key="9">
    <source>
        <dbReference type="Proteomes" id="UP000038040"/>
    </source>
</evidence>
<accession>A0A0N4UIM1</accession>
<gene>
    <name evidence="8" type="ORF">DME_LOCUS10025</name>
</gene>
<evidence type="ECO:0000256" key="6">
    <source>
        <dbReference type="ARBA" id="ARBA00023242"/>
    </source>
</evidence>
<keyword evidence="6 7" id="KW-0539">Nucleus</keyword>
<dbReference type="GO" id="GO:0000398">
    <property type="term" value="P:mRNA splicing, via spliceosome"/>
    <property type="evidence" value="ECO:0007669"/>
    <property type="project" value="UniProtKB-UniRule"/>
</dbReference>
<comment type="subcellular location">
    <subcellularLocation>
        <location evidence="1 7">Nucleus</location>
    </subcellularLocation>
</comment>
<comment type="subunit">
    <text evidence="7">May be part of a spliceosome complex.</text>
</comment>
<evidence type="ECO:0000256" key="5">
    <source>
        <dbReference type="ARBA" id="ARBA00023187"/>
    </source>
</evidence>
<dbReference type="GO" id="GO:0000974">
    <property type="term" value="C:Prp19 complex"/>
    <property type="evidence" value="ECO:0007669"/>
    <property type="project" value="TreeGrafter"/>
</dbReference>
<evidence type="ECO:0000256" key="3">
    <source>
        <dbReference type="ARBA" id="ARBA00022664"/>
    </source>
</evidence>
<reference evidence="11" key="1">
    <citation type="submission" date="2017-02" db="UniProtKB">
        <authorList>
            <consortium name="WormBaseParasite"/>
        </authorList>
    </citation>
    <scope>IDENTIFICATION</scope>
</reference>
<dbReference type="Proteomes" id="UP000274756">
    <property type="component" value="Unassembled WGS sequence"/>
</dbReference>
<dbReference type="InterPro" id="IPR013260">
    <property type="entry name" value="mRNA_splic_SYF2"/>
</dbReference>
<organism evidence="9 11">
    <name type="scientific">Dracunculus medinensis</name>
    <name type="common">Guinea worm</name>
    <dbReference type="NCBI Taxonomy" id="318479"/>
    <lineage>
        <taxon>Eukaryota</taxon>
        <taxon>Metazoa</taxon>
        <taxon>Ecdysozoa</taxon>
        <taxon>Nematoda</taxon>
        <taxon>Chromadorea</taxon>
        <taxon>Rhabditida</taxon>
        <taxon>Spirurina</taxon>
        <taxon>Dracunculoidea</taxon>
        <taxon>Dracunculidae</taxon>
        <taxon>Dracunculus</taxon>
    </lineage>
</organism>
<dbReference type="PANTHER" id="PTHR13264">
    <property type="entry name" value="GCIP-INTERACTING PROTEIN P29"/>
    <property type="match status" value="1"/>
</dbReference>
<dbReference type="OrthoDB" id="199717at2759"/>
<dbReference type="PANTHER" id="PTHR13264:SF5">
    <property type="entry name" value="PRE-MRNA-SPLICING FACTOR SYF2"/>
    <property type="match status" value="1"/>
</dbReference>
<dbReference type="STRING" id="318479.A0A0N4UIM1"/>
<evidence type="ECO:0000256" key="1">
    <source>
        <dbReference type="ARBA" id="ARBA00004123"/>
    </source>
</evidence>
<keyword evidence="3 7" id="KW-0507">mRNA processing</keyword>
<dbReference type="Pfam" id="PF08231">
    <property type="entry name" value="SYF2"/>
    <property type="match status" value="1"/>
</dbReference>
<name>A0A0N4UIM1_DRAME</name>
<protein>
    <recommendedName>
        <fullName evidence="7">Pre-mRNA-splicing factor SYF2</fullName>
    </recommendedName>
</protein>
<evidence type="ECO:0000313" key="11">
    <source>
        <dbReference type="WBParaSite" id="DME_0000745601-mRNA-1"/>
    </source>
</evidence>
<dbReference type="EMBL" id="UYYG01001199">
    <property type="protein sequence ID" value="VDN60052.1"/>
    <property type="molecule type" value="Genomic_DNA"/>
</dbReference>
<proteinExistence type="inferred from homology"/>
<keyword evidence="4 7" id="KW-0747">Spliceosome</keyword>
<reference evidence="8 10" key="2">
    <citation type="submission" date="2018-11" db="EMBL/GenBank/DDBJ databases">
        <authorList>
            <consortium name="Pathogen Informatics"/>
        </authorList>
    </citation>
    <scope>NUCLEOTIDE SEQUENCE [LARGE SCALE GENOMIC DNA]</scope>
</reference>
<evidence type="ECO:0000256" key="2">
    <source>
        <dbReference type="ARBA" id="ARBA00010028"/>
    </source>
</evidence>
<dbReference type="WBParaSite" id="DME_0000745601-mRNA-1">
    <property type="protein sequence ID" value="DME_0000745601-mRNA-1"/>
    <property type="gene ID" value="DME_0000745601"/>
</dbReference>